<reference evidence="1" key="2">
    <citation type="submission" date="2019-01" db="EMBL/GenBank/DDBJ databases">
        <authorList>
            <person name="Graves T."/>
            <person name="Eichler E.E."/>
            <person name="Wilson R.K."/>
        </authorList>
    </citation>
    <scope>NUCLEOTIDE SEQUENCE [LARGE SCALE GENOMIC DNA]</scope>
    <source>
        <strain evidence="1">17573</strain>
    </source>
</reference>
<dbReference type="InParanoid" id="A0A1D5Q380"/>
<organism evidence="1 2">
    <name type="scientific">Macaca mulatta</name>
    <name type="common">Rhesus macaque</name>
    <dbReference type="NCBI Taxonomy" id="9544"/>
    <lineage>
        <taxon>Eukaryota</taxon>
        <taxon>Metazoa</taxon>
        <taxon>Chordata</taxon>
        <taxon>Craniata</taxon>
        <taxon>Vertebrata</taxon>
        <taxon>Euteleostomi</taxon>
        <taxon>Mammalia</taxon>
        <taxon>Eutheria</taxon>
        <taxon>Euarchontoglires</taxon>
        <taxon>Primates</taxon>
        <taxon>Haplorrhini</taxon>
        <taxon>Catarrhini</taxon>
        <taxon>Cercopithecidae</taxon>
        <taxon>Cercopithecinae</taxon>
        <taxon>Macaca</taxon>
    </lineage>
</organism>
<dbReference type="VEuPathDB" id="HostDB:ENSMMUG00000037594"/>
<sequence length="105" mass="12260">MLLAWQGKAGRKIFRKWPCVLTLVLWAIWKMTLLRAAKHVLTCNLQISFTCMVLFNPDTRQGGMWFPNFCVYRNHLGASLKFRFQDFLAHGDSNIIRKAEKQDSI</sequence>
<protein>
    <submittedName>
        <fullName evidence="1">Uncharacterized protein</fullName>
    </submittedName>
</protein>
<accession>A0A1D5Q380</accession>
<keyword evidence="2" id="KW-1185">Reference proteome</keyword>
<evidence type="ECO:0000313" key="1">
    <source>
        <dbReference type="Ensembl" id="ENSMMUP00000042492.1"/>
    </source>
</evidence>
<dbReference type="Ensembl" id="ENSMMUT00000061953.2">
    <property type="protein sequence ID" value="ENSMMUP00000042492.1"/>
    <property type="gene ID" value="ENSMMUG00000037594.2"/>
</dbReference>
<reference evidence="1" key="3">
    <citation type="submission" date="2025-08" db="UniProtKB">
        <authorList>
            <consortium name="Ensembl"/>
        </authorList>
    </citation>
    <scope>IDENTIFICATION</scope>
    <source>
        <strain evidence="1">17573</strain>
    </source>
</reference>
<proteinExistence type="predicted"/>
<evidence type="ECO:0000313" key="2">
    <source>
        <dbReference type="Proteomes" id="UP000006718"/>
    </source>
</evidence>
<name>A0A1D5Q380_MACMU</name>
<dbReference type="AlphaFoldDB" id="A0A1D5Q380"/>
<dbReference type="Bgee" id="ENSMMUG00000037594">
    <property type="expression patterns" value="Expressed in liver and 6 other cell types or tissues"/>
</dbReference>
<dbReference type="OMA" id="TRQGGIN"/>
<dbReference type="GeneTree" id="ENSGT00910000147106"/>
<dbReference type="Proteomes" id="UP000006718">
    <property type="component" value="Chromosome 2"/>
</dbReference>
<reference evidence="2" key="1">
    <citation type="journal article" date="2007" name="Science">
        <title>Evolutionary and biomedical insights from the rhesus macaque genome.</title>
        <authorList>
            <person name="Gibbs R.A."/>
            <person name="Rogers J."/>
            <person name="Katze M.G."/>
            <person name="Bumgarner R."/>
            <person name="Weinstock G.M."/>
            <person name="Mardis E.R."/>
            <person name="Remington K.A."/>
            <person name="Strausberg R.L."/>
            <person name="Venter J.C."/>
            <person name="Wilson R.K."/>
            <person name="Batzer M.A."/>
            <person name="Bustamante C.D."/>
            <person name="Eichler E.E."/>
            <person name="Hahn M.W."/>
            <person name="Hardison R.C."/>
            <person name="Makova K.D."/>
            <person name="Miller W."/>
            <person name="Milosavljevic A."/>
            <person name="Palermo R.E."/>
            <person name="Siepel A."/>
            <person name="Sikela J.M."/>
            <person name="Attaway T."/>
            <person name="Bell S."/>
            <person name="Bernard K.E."/>
            <person name="Buhay C.J."/>
            <person name="Chandrabose M.N."/>
            <person name="Dao M."/>
            <person name="Davis C."/>
            <person name="Delehaunty K.D."/>
            <person name="Ding Y."/>
            <person name="Dinh H.H."/>
            <person name="Dugan-Rocha S."/>
            <person name="Fulton L.A."/>
            <person name="Gabisi R.A."/>
            <person name="Garner T.T."/>
            <person name="Godfrey J."/>
            <person name="Hawes A.C."/>
            <person name="Hernandez J."/>
            <person name="Hines S."/>
            <person name="Holder M."/>
            <person name="Hume J."/>
            <person name="Jhangiani S.N."/>
            <person name="Joshi V."/>
            <person name="Khan Z.M."/>
            <person name="Kirkness E.F."/>
            <person name="Cree A."/>
            <person name="Fowler R.G."/>
            <person name="Lee S."/>
            <person name="Lewis L.R."/>
            <person name="Li Z."/>
            <person name="Liu Y.-S."/>
            <person name="Moore S.M."/>
            <person name="Muzny D."/>
            <person name="Nazareth L.V."/>
            <person name="Ngo D.N."/>
            <person name="Okwuonu G.O."/>
            <person name="Pai G."/>
            <person name="Parker D."/>
            <person name="Paul H.A."/>
            <person name="Pfannkoch C."/>
            <person name="Pohl C.S."/>
            <person name="Rogers Y.-H.C."/>
            <person name="Ruiz S.J."/>
            <person name="Sabo A."/>
            <person name="Santibanez J."/>
            <person name="Schneider B.W."/>
            <person name="Smith S.M."/>
            <person name="Sodergren E."/>
            <person name="Svatek A.F."/>
            <person name="Utterback T.R."/>
            <person name="Vattathil S."/>
            <person name="Warren W."/>
            <person name="White C.S."/>
            <person name="Chinwalla A.T."/>
            <person name="Feng Y."/>
            <person name="Halpern A.L."/>
            <person name="Hillier L.W."/>
            <person name="Huang X."/>
            <person name="Minx P."/>
            <person name="Nelson J.O."/>
            <person name="Pepin K.H."/>
            <person name="Qin X."/>
            <person name="Sutton G.G."/>
            <person name="Venter E."/>
            <person name="Walenz B.P."/>
            <person name="Wallis J.W."/>
            <person name="Worley K.C."/>
            <person name="Yang S.-P."/>
            <person name="Jones S.M."/>
            <person name="Marra M.A."/>
            <person name="Rocchi M."/>
            <person name="Schein J.E."/>
            <person name="Baertsch R."/>
            <person name="Clarke L."/>
            <person name="Csuros M."/>
            <person name="Glasscock J."/>
            <person name="Harris R.A."/>
            <person name="Havlak P."/>
            <person name="Jackson A.R."/>
            <person name="Jiang H."/>
            <person name="Liu Y."/>
            <person name="Messina D.N."/>
            <person name="Shen Y."/>
            <person name="Song H.X.-Z."/>
            <person name="Wylie T."/>
            <person name="Zhang L."/>
            <person name="Birney E."/>
            <person name="Han K."/>
            <person name="Konkel M.K."/>
            <person name="Lee J."/>
            <person name="Smit A.F.A."/>
            <person name="Ullmer B."/>
            <person name="Wang H."/>
            <person name="Xing J."/>
            <person name="Burhans R."/>
            <person name="Cheng Z."/>
            <person name="Karro J.E."/>
            <person name="Ma J."/>
            <person name="Raney B."/>
            <person name="She X."/>
            <person name="Cox M.J."/>
            <person name="Demuth J.P."/>
            <person name="Dumas L.J."/>
            <person name="Han S.-G."/>
            <person name="Hopkins J."/>
            <person name="Karimpour-Fard A."/>
            <person name="Kim Y.H."/>
            <person name="Pollack J.R."/>
            <person name="Vinar T."/>
            <person name="Addo-Quaye C."/>
            <person name="Degenhardt J."/>
            <person name="Denby A."/>
            <person name="Hubisz M.J."/>
            <person name="Indap A."/>
            <person name="Kosiol C."/>
            <person name="Lahn B.T."/>
            <person name="Lawson H.A."/>
            <person name="Marklein A."/>
            <person name="Nielsen R."/>
            <person name="Vallender E.J."/>
            <person name="Clark A.G."/>
            <person name="Ferguson B."/>
            <person name="Hernandez R.D."/>
            <person name="Hirani K."/>
            <person name="Kehrer-Sawatzki H."/>
            <person name="Kolb J."/>
            <person name="Patil S."/>
            <person name="Pu L.-L."/>
            <person name="Ren Y."/>
            <person name="Smith D.G."/>
            <person name="Wheeler D.A."/>
            <person name="Schenck I."/>
            <person name="Ball E.V."/>
            <person name="Chen R."/>
            <person name="Cooper D.N."/>
            <person name="Giardine B."/>
            <person name="Hsu F."/>
            <person name="Kent W.J."/>
            <person name="Lesk A."/>
            <person name="Nelson D.L."/>
            <person name="O'brien W.E."/>
            <person name="Pruefer K."/>
            <person name="Stenson P.D."/>
            <person name="Wallace J.C."/>
            <person name="Ke H."/>
            <person name="Liu X.-M."/>
            <person name="Wang P."/>
            <person name="Xiang A.P."/>
            <person name="Yang F."/>
            <person name="Barber G.P."/>
            <person name="Haussler D."/>
            <person name="Karolchik D."/>
            <person name="Kern A.D."/>
            <person name="Kuhn R.M."/>
            <person name="Smith K.E."/>
            <person name="Zwieg A.S."/>
        </authorList>
    </citation>
    <scope>NUCLEOTIDE SEQUENCE [LARGE SCALE GENOMIC DNA]</scope>
    <source>
        <strain evidence="2">17573</strain>
    </source>
</reference>
<reference evidence="1" key="4">
    <citation type="submission" date="2025-09" db="UniProtKB">
        <authorList>
            <consortium name="Ensembl"/>
        </authorList>
    </citation>
    <scope>IDENTIFICATION</scope>
    <source>
        <strain evidence="1">17573</strain>
    </source>
</reference>